<accession>A0A518BM53</accession>
<dbReference type="EC" id="1.3.1.84" evidence="4"/>
<dbReference type="SUPFAM" id="SSF51735">
    <property type="entry name" value="NAD(P)-binding Rossmann-fold domains"/>
    <property type="match status" value="1"/>
</dbReference>
<dbReference type="Pfam" id="PF08240">
    <property type="entry name" value="ADH_N"/>
    <property type="match status" value="1"/>
</dbReference>
<dbReference type="InterPro" id="IPR036291">
    <property type="entry name" value="NAD(P)-bd_dom_sf"/>
</dbReference>
<keyword evidence="1" id="KW-0521">NADP</keyword>
<keyword evidence="5" id="KW-1185">Reference proteome</keyword>
<dbReference type="CDD" id="cd08243">
    <property type="entry name" value="quinone_oxidoreductase_like_1"/>
    <property type="match status" value="1"/>
</dbReference>
<protein>
    <submittedName>
        <fullName evidence="4">Acrylyl-CoA reductase AcuI</fullName>
        <ecNumber evidence="4">1.3.1.84</ecNumber>
    </submittedName>
</protein>
<dbReference type="SMART" id="SM00829">
    <property type="entry name" value="PKS_ER"/>
    <property type="match status" value="1"/>
</dbReference>
<name>A0A518BM53_9BACT</name>
<dbReference type="GO" id="GO:0043957">
    <property type="term" value="F:acryloyl-CoA reductase (NADPH) activity"/>
    <property type="evidence" value="ECO:0007669"/>
    <property type="project" value="UniProtKB-EC"/>
</dbReference>
<dbReference type="Pfam" id="PF13602">
    <property type="entry name" value="ADH_zinc_N_2"/>
    <property type="match status" value="1"/>
</dbReference>
<dbReference type="AlphaFoldDB" id="A0A518BM53"/>
<evidence type="ECO:0000256" key="2">
    <source>
        <dbReference type="ARBA" id="ARBA00023002"/>
    </source>
</evidence>
<dbReference type="Proteomes" id="UP000316921">
    <property type="component" value="Chromosome"/>
</dbReference>
<dbReference type="EMBL" id="CP036287">
    <property type="protein sequence ID" value="QDU68065.1"/>
    <property type="molecule type" value="Genomic_DNA"/>
</dbReference>
<evidence type="ECO:0000256" key="1">
    <source>
        <dbReference type="ARBA" id="ARBA00022857"/>
    </source>
</evidence>
<reference evidence="4 5" key="1">
    <citation type="submission" date="2019-02" db="EMBL/GenBank/DDBJ databases">
        <title>Deep-cultivation of Planctomycetes and their phenomic and genomic characterization uncovers novel biology.</title>
        <authorList>
            <person name="Wiegand S."/>
            <person name="Jogler M."/>
            <person name="Boedeker C."/>
            <person name="Pinto D."/>
            <person name="Vollmers J."/>
            <person name="Rivas-Marin E."/>
            <person name="Kohn T."/>
            <person name="Peeters S.H."/>
            <person name="Heuer A."/>
            <person name="Rast P."/>
            <person name="Oberbeckmann S."/>
            <person name="Bunk B."/>
            <person name="Jeske O."/>
            <person name="Meyerdierks A."/>
            <person name="Storesund J.E."/>
            <person name="Kallscheuer N."/>
            <person name="Luecker S."/>
            <person name="Lage O.M."/>
            <person name="Pohl T."/>
            <person name="Merkel B.J."/>
            <person name="Hornburger P."/>
            <person name="Mueller R.-W."/>
            <person name="Bruemmer F."/>
            <person name="Labrenz M."/>
            <person name="Spormann A.M."/>
            <person name="Op den Camp H."/>
            <person name="Overmann J."/>
            <person name="Amann R."/>
            <person name="Jetten M.S.M."/>
            <person name="Mascher T."/>
            <person name="Medema M.H."/>
            <person name="Devos D.P."/>
            <person name="Kaster A.-K."/>
            <person name="Ovreas L."/>
            <person name="Rohde M."/>
            <person name="Galperin M.Y."/>
            <person name="Jogler C."/>
        </authorList>
    </citation>
    <scope>NUCLEOTIDE SEQUENCE [LARGE SCALE GENOMIC DNA]</scope>
    <source>
        <strain evidence="4 5">Pla133</strain>
    </source>
</reference>
<dbReference type="GO" id="GO:0070402">
    <property type="term" value="F:NADPH binding"/>
    <property type="evidence" value="ECO:0007669"/>
    <property type="project" value="TreeGrafter"/>
</dbReference>
<organism evidence="4 5">
    <name type="scientific">Engelhardtia mirabilis</name>
    <dbReference type="NCBI Taxonomy" id="2528011"/>
    <lineage>
        <taxon>Bacteria</taxon>
        <taxon>Pseudomonadati</taxon>
        <taxon>Planctomycetota</taxon>
        <taxon>Planctomycetia</taxon>
        <taxon>Planctomycetia incertae sedis</taxon>
        <taxon>Engelhardtia</taxon>
    </lineage>
</organism>
<evidence type="ECO:0000313" key="5">
    <source>
        <dbReference type="Proteomes" id="UP000316921"/>
    </source>
</evidence>
<dbReference type="InterPro" id="IPR020843">
    <property type="entry name" value="ER"/>
</dbReference>
<dbReference type="SUPFAM" id="SSF50129">
    <property type="entry name" value="GroES-like"/>
    <property type="match status" value="1"/>
</dbReference>
<gene>
    <name evidence="4" type="primary">acuI</name>
    <name evidence="4" type="ORF">Pla133_31570</name>
</gene>
<dbReference type="Gene3D" id="3.40.50.720">
    <property type="entry name" value="NAD(P)-binding Rossmann-like Domain"/>
    <property type="match status" value="1"/>
</dbReference>
<keyword evidence="2 4" id="KW-0560">Oxidoreductase</keyword>
<proteinExistence type="predicted"/>
<dbReference type="GO" id="GO:0016651">
    <property type="term" value="F:oxidoreductase activity, acting on NAD(P)H"/>
    <property type="evidence" value="ECO:0007669"/>
    <property type="project" value="TreeGrafter"/>
</dbReference>
<dbReference type="InterPro" id="IPR013154">
    <property type="entry name" value="ADH-like_N"/>
</dbReference>
<evidence type="ECO:0000259" key="3">
    <source>
        <dbReference type="SMART" id="SM00829"/>
    </source>
</evidence>
<sequence length="325" mass="34680">MRAYVIHAPGGPDALQLETTPDPAPKEGWVLIDVRAFGLNRSEWFTRRGDSPSVRFPRVLGIECTGEVLDAGGTDLVPGTRVAALMGGMGREFDGSYAEKTLVPRDSVFALPNDLPWSHFAALPEMLQTTHGSLHKGLEARAGETLLIRGGTSSVGLATLALAKDADMTVISTTRSLEKEDMLRAAGADDVIVDTGEIAGEIRRRAPGGVDRVLELIGATTLLDSLRCTRRGGVVCMTGILGGSWTLDQFHPMGDIPTAVKLTSYAGDAGDITADLLSSYIQKVQSGSLSIPRGPVFRFDELREAHTLMDDNKANGKIVVTLETP</sequence>
<dbReference type="KEGG" id="pbap:Pla133_31570"/>
<dbReference type="Gene3D" id="3.90.180.10">
    <property type="entry name" value="Medium-chain alcohol dehydrogenases, catalytic domain"/>
    <property type="match status" value="1"/>
</dbReference>
<feature type="domain" description="Enoyl reductase (ER)" evidence="3">
    <location>
        <begin position="10"/>
        <end position="320"/>
    </location>
</feature>
<evidence type="ECO:0000313" key="4">
    <source>
        <dbReference type="EMBL" id="QDU68065.1"/>
    </source>
</evidence>
<dbReference type="RefSeq" id="WP_145066759.1">
    <property type="nucleotide sequence ID" value="NZ_CP036287.1"/>
</dbReference>
<dbReference type="PANTHER" id="PTHR48106:SF18">
    <property type="entry name" value="QUINONE OXIDOREDUCTASE PIG3"/>
    <property type="match status" value="1"/>
</dbReference>
<dbReference type="InterPro" id="IPR011032">
    <property type="entry name" value="GroES-like_sf"/>
</dbReference>
<dbReference type="PANTHER" id="PTHR48106">
    <property type="entry name" value="QUINONE OXIDOREDUCTASE PIG3-RELATED"/>
    <property type="match status" value="1"/>
</dbReference>